<keyword evidence="3" id="KW-1185">Reference proteome</keyword>
<keyword evidence="1" id="KW-0812">Transmembrane</keyword>
<comment type="caution">
    <text evidence="2">The sequence shown here is derived from an EMBL/GenBank/DDBJ whole genome shotgun (WGS) entry which is preliminary data.</text>
</comment>
<evidence type="ECO:0000313" key="2">
    <source>
        <dbReference type="EMBL" id="PQJ78648.1"/>
    </source>
</evidence>
<feature type="transmembrane region" description="Helical" evidence="1">
    <location>
        <begin position="21"/>
        <end position="42"/>
    </location>
</feature>
<protein>
    <submittedName>
        <fullName evidence="2">Uncharacterized protein</fullName>
    </submittedName>
</protein>
<proteinExistence type="predicted"/>
<evidence type="ECO:0000313" key="3">
    <source>
        <dbReference type="Proteomes" id="UP000238882"/>
    </source>
</evidence>
<organism evidence="2 3">
    <name type="scientific">Polaribacter porphyrae</name>
    <dbReference type="NCBI Taxonomy" id="1137780"/>
    <lineage>
        <taxon>Bacteria</taxon>
        <taxon>Pseudomonadati</taxon>
        <taxon>Bacteroidota</taxon>
        <taxon>Flavobacteriia</taxon>
        <taxon>Flavobacteriales</taxon>
        <taxon>Flavobacteriaceae</taxon>
    </lineage>
</organism>
<dbReference type="AlphaFoldDB" id="A0A2S7WM12"/>
<evidence type="ECO:0000256" key="1">
    <source>
        <dbReference type="SAM" id="Phobius"/>
    </source>
</evidence>
<reference evidence="2 3" key="1">
    <citation type="submission" date="2016-12" db="EMBL/GenBank/DDBJ databases">
        <title>Trade-off between light-utilization and light-protection in marine flavobacteria.</title>
        <authorList>
            <person name="Kumagai Y."/>
            <person name="Yoshizawa S."/>
            <person name="Kogure K."/>
            <person name="Iwasaki W."/>
        </authorList>
    </citation>
    <scope>NUCLEOTIDE SEQUENCE [LARGE SCALE GENOMIC DNA]</scope>
    <source>
        <strain evidence="2 3">NBRC 108759</strain>
    </source>
</reference>
<keyword evidence="1" id="KW-1133">Transmembrane helix</keyword>
<gene>
    <name evidence="2" type="ORF">BTO18_05350</name>
</gene>
<keyword evidence="1" id="KW-0472">Membrane</keyword>
<accession>A0A2S7WM12</accession>
<dbReference type="Proteomes" id="UP000238882">
    <property type="component" value="Unassembled WGS sequence"/>
</dbReference>
<sequence>MIKFFRKIRQKLVMENKTSKYLKYAIGEIVLVVIGILIALQINNWNEQIKLDKSINSHLEILKQNLIEDKIQLQNLKEKITNGKAAADSTILQIMTIVPVDIHLKKYLALLLLEYNFSPNTNAFETINQSNEIPSLKNELRTAILDYYALIERTKEREIISNTQIKTKYEPYVYQEYPNIFQKNNEWDILATIYEKDPRPSTLIDKDRFLNDKTFEALIVARYYQLIALEKFYEDLIVSSNKIVSIINKNK</sequence>
<dbReference type="InterPro" id="IPR045749">
    <property type="entry name" value="DUF6090"/>
</dbReference>
<dbReference type="OrthoDB" id="1430261at2"/>
<dbReference type="Pfam" id="PF19578">
    <property type="entry name" value="DUF6090"/>
    <property type="match status" value="1"/>
</dbReference>
<name>A0A2S7WM12_9FLAO</name>
<dbReference type="EMBL" id="MSCN01000001">
    <property type="protein sequence ID" value="PQJ78648.1"/>
    <property type="molecule type" value="Genomic_DNA"/>
</dbReference>